<evidence type="ECO:0000259" key="3">
    <source>
        <dbReference type="PROSITE" id="PS50977"/>
    </source>
</evidence>
<evidence type="ECO:0000313" key="4">
    <source>
        <dbReference type="EMBL" id="SEQ07725.1"/>
    </source>
</evidence>
<dbReference type="AlphaFoldDB" id="A0A1H9D2P1"/>
<sequence>MKRQTPKEILTASFQELAAKKTIDKITIQEIVDNCGYSPATFYRHFKDKYDLIAWEHTRAVADIMNQIGADGYPWKQTLYDGARLYKENKEYLVNLLLHTSGYDSFIRYMNEINCAALEKYILSVNGNRKLTHEEMMYVKIYCHD</sequence>
<proteinExistence type="predicted"/>
<evidence type="ECO:0000256" key="1">
    <source>
        <dbReference type="ARBA" id="ARBA00023125"/>
    </source>
</evidence>
<dbReference type="Pfam" id="PF00440">
    <property type="entry name" value="TetR_N"/>
    <property type="match status" value="1"/>
</dbReference>
<dbReference type="PANTHER" id="PTHR43479">
    <property type="entry name" value="ACREF/ENVCD OPERON REPRESSOR-RELATED"/>
    <property type="match status" value="1"/>
</dbReference>
<dbReference type="OrthoDB" id="362563at2"/>
<dbReference type="GO" id="GO:0003677">
    <property type="term" value="F:DNA binding"/>
    <property type="evidence" value="ECO:0007669"/>
    <property type="project" value="UniProtKB-UniRule"/>
</dbReference>
<dbReference type="InterPro" id="IPR001647">
    <property type="entry name" value="HTH_TetR"/>
</dbReference>
<dbReference type="PROSITE" id="PS50977">
    <property type="entry name" value="HTH_TETR_2"/>
    <property type="match status" value="1"/>
</dbReference>
<dbReference type="InterPro" id="IPR050624">
    <property type="entry name" value="HTH-type_Tx_Regulator"/>
</dbReference>
<dbReference type="SUPFAM" id="SSF46689">
    <property type="entry name" value="Homeodomain-like"/>
    <property type="match status" value="1"/>
</dbReference>
<dbReference type="Gene3D" id="1.10.357.10">
    <property type="entry name" value="Tetracycline Repressor, domain 2"/>
    <property type="match status" value="1"/>
</dbReference>
<protein>
    <submittedName>
        <fullName evidence="4">Transcriptional regulator, TetR family</fullName>
    </submittedName>
</protein>
<accession>A0A1H9D2P1</accession>
<evidence type="ECO:0000256" key="2">
    <source>
        <dbReference type="PROSITE-ProRule" id="PRU00335"/>
    </source>
</evidence>
<dbReference type="RefSeq" id="WP_143064163.1">
    <property type="nucleotide sequence ID" value="NZ_FOFU01000002.1"/>
</dbReference>
<evidence type="ECO:0000313" key="5">
    <source>
        <dbReference type="Proteomes" id="UP000182360"/>
    </source>
</evidence>
<dbReference type="PANTHER" id="PTHR43479:SF11">
    <property type="entry name" value="ACREF_ENVCD OPERON REPRESSOR-RELATED"/>
    <property type="match status" value="1"/>
</dbReference>
<organism evidence="4 5">
    <name type="scientific">Treponema bryantii</name>
    <dbReference type="NCBI Taxonomy" id="163"/>
    <lineage>
        <taxon>Bacteria</taxon>
        <taxon>Pseudomonadati</taxon>
        <taxon>Spirochaetota</taxon>
        <taxon>Spirochaetia</taxon>
        <taxon>Spirochaetales</taxon>
        <taxon>Treponemataceae</taxon>
        <taxon>Treponema</taxon>
    </lineage>
</organism>
<feature type="domain" description="HTH tetR-type" evidence="3">
    <location>
        <begin position="4"/>
        <end position="64"/>
    </location>
</feature>
<dbReference type="EMBL" id="FOFU01000002">
    <property type="protein sequence ID" value="SEQ07725.1"/>
    <property type="molecule type" value="Genomic_DNA"/>
</dbReference>
<dbReference type="InterPro" id="IPR009057">
    <property type="entry name" value="Homeodomain-like_sf"/>
</dbReference>
<reference evidence="4 5" key="1">
    <citation type="submission" date="2016-10" db="EMBL/GenBank/DDBJ databases">
        <authorList>
            <person name="de Groot N.N."/>
        </authorList>
    </citation>
    <scope>NUCLEOTIDE SEQUENCE [LARGE SCALE GENOMIC DNA]</scope>
    <source>
        <strain evidence="4 5">B25</strain>
    </source>
</reference>
<name>A0A1H9D2P1_9SPIR</name>
<keyword evidence="1 2" id="KW-0238">DNA-binding</keyword>
<keyword evidence="5" id="KW-1185">Reference proteome</keyword>
<gene>
    <name evidence="4" type="ORF">SAMN04487977_102411</name>
</gene>
<feature type="DNA-binding region" description="H-T-H motif" evidence="2">
    <location>
        <begin position="27"/>
        <end position="46"/>
    </location>
</feature>
<dbReference type="Proteomes" id="UP000182360">
    <property type="component" value="Unassembled WGS sequence"/>
</dbReference>